<accession>M3BSL9</accession>
<feature type="region of interest" description="Disordered" evidence="1">
    <location>
        <begin position="742"/>
        <end position="768"/>
    </location>
</feature>
<feature type="compositionally biased region" description="Polar residues" evidence="1">
    <location>
        <begin position="756"/>
        <end position="765"/>
    </location>
</feature>
<dbReference type="PROSITE" id="PS51386">
    <property type="entry name" value="RINT1_TIP20"/>
    <property type="match status" value="1"/>
</dbReference>
<sequence length="818" mass="91696">MDVRVQDYLDDKLQSAADLDSLDSLLAAVHEQQQLLKQQLDDARKSHDHATKDYRAHQQSLNDHASAFQHEQSDIDGRLRIITQSETSDEAAEKFKASMDKLRKLDVAAGFVELLRDVDALKAECLTQLGKDDDAALRPYQRLQQLVSSLQPLHEAAEQAAPFLLDHIEASVEDLRNTIRKAFAENLETTLKKLNWPKATGRIPLALEDEWQTNVGRLLDLQKQELELREQGTDQRRASDPPALLPFEVLVVPLEQRFGYHFSGNKPTNRLDKPEYFLNHITDLIANYSDFMQDNLQPVLLKHFGRSDLAFTPAYIDAITAFITALLPMVQDKLRSVAQQLTSQPSFFSHLVQEVIRFDNIVKDSYSYTPSSPSVLWSGLSYFVLDSCGHFKQWLAFERDFALARYQSIIDAPGAGELDYNAVHAGVTKPSKAAVHLNDLLETITERYRHLSSYHQRMDFLMEIQIHIFDTFYRRLQSALDSYTSMTSTLGRTMASATKEQLADVQGVKGLDRLCRIFGSADYLERAMRDWSDDVFFLELWDEMHNRAQAVDIGSEQSGRMSEIQQKTSSALGAESEGGLEGALFDETAASYLRLRARSENILLETLKYDVQQALRPYSAITTWASLSSSTGSATSAELDPAINILADYFAFLSKALGRAPLRRIGRHVCHTIDSYVWGNIIQGRHSFSTAGANQLTTDMGAVCNTIDRYIGAGQARIGMRRVLEGITLLSLPVRGEIQRVQPSADDDEDAAWGDSATTDAQSDASGLGGHPVSLFQAERLVFLNNESARHALEQLGLDMLSEQDARSILRQRVEISS</sequence>
<dbReference type="OrthoDB" id="2189254at2759"/>
<evidence type="ECO:0000313" key="3">
    <source>
        <dbReference type="Proteomes" id="UP000016931"/>
    </source>
</evidence>
<organism evidence="2 3">
    <name type="scientific">Sphaerulina musiva (strain SO2202)</name>
    <name type="common">Poplar stem canker fungus</name>
    <name type="synonym">Septoria musiva</name>
    <dbReference type="NCBI Taxonomy" id="692275"/>
    <lineage>
        <taxon>Eukaryota</taxon>
        <taxon>Fungi</taxon>
        <taxon>Dikarya</taxon>
        <taxon>Ascomycota</taxon>
        <taxon>Pezizomycotina</taxon>
        <taxon>Dothideomycetes</taxon>
        <taxon>Dothideomycetidae</taxon>
        <taxon>Mycosphaerellales</taxon>
        <taxon>Mycosphaerellaceae</taxon>
        <taxon>Sphaerulina</taxon>
    </lineage>
</organism>
<dbReference type="GO" id="GO:0006888">
    <property type="term" value="P:endoplasmic reticulum to Golgi vesicle-mediated transport"/>
    <property type="evidence" value="ECO:0007669"/>
    <property type="project" value="InterPro"/>
</dbReference>
<dbReference type="RefSeq" id="XP_016757209.1">
    <property type="nucleotide sequence ID" value="XM_016907129.1"/>
</dbReference>
<dbReference type="GO" id="GO:0006890">
    <property type="term" value="P:retrograde vesicle-mediated transport, Golgi to endoplasmic reticulum"/>
    <property type="evidence" value="ECO:0007669"/>
    <property type="project" value="InterPro"/>
</dbReference>
<dbReference type="Gene3D" id="1.20.58.1420">
    <property type="entry name" value="Dsl1p vesicle tethering complex, Tip20p subunit, domain B"/>
    <property type="match status" value="1"/>
</dbReference>
<dbReference type="InterPro" id="IPR042044">
    <property type="entry name" value="EXOC6PINT-1/Sec15/Tip20_C_dom2"/>
</dbReference>
<dbReference type="EMBL" id="KB456270">
    <property type="protein sequence ID" value="EMF09088.1"/>
    <property type="molecule type" value="Genomic_DNA"/>
</dbReference>
<dbReference type="InterPro" id="IPR042042">
    <property type="entry name" value="Tip20p_domB"/>
</dbReference>
<dbReference type="eggNOG" id="KOG2218">
    <property type="taxonomic scope" value="Eukaryota"/>
</dbReference>
<dbReference type="AlphaFoldDB" id="M3BSL9"/>
<keyword evidence="3" id="KW-1185">Reference proteome</keyword>
<dbReference type="Proteomes" id="UP000016931">
    <property type="component" value="Unassembled WGS sequence"/>
</dbReference>
<dbReference type="PANTHER" id="PTHR13520:SF0">
    <property type="entry name" value="RAD50-INTERACTING PROTEIN 1"/>
    <property type="match status" value="1"/>
</dbReference>
<evidence type="ECO:0000256" key="1">
    <source>
        <dbReference type="SAM" id="MobiDB-lite"/>
    </source>
</evidence>
<dbReference type="OMA" id="GMTWEVL"/>
<evidence type="ECO:0000313" key="2">
    <source>
        <dbReference type="EMBL" id="EMF09088.1"/>
    </source>
</evidence>
<dbReference type="InterPro" id="IPR007528">
    <property type="entry name" value="RINT1_Tip20"/>
</dbReference>
<dbReference type="Pfam" id="PF04437">
    <property type="entry name" value="RINT1_TIP1"/>
    <property type="match status" value="1"/>
</dbReference>
<dbReference type="GO" id="GO:0070939">
    <property type="term" value="C:Dsl1/NZR complex"/>
    <property type="evidence" value="ECO:0007669"/>
    <property type="project" value="InterPro"/>
</dbReference>
<dbReference type="GeneID" id="27904266"/>
<gene>
    <name evidence="2" type="ORF">SEPMUDRAFT_151925</name>
</gene>
<dbReference type="Gene3D" id="1.20.58.670">
    <property type="entry name" value="Dsl1p vesicle tethering complex, Tip20p subunit, domain D"/>
    <property type="match status" value="1"/>
</dbReference>
<name>M3BSL9_SPHMS</name>
<dbReference type="PANTHER" id="PTHR13520">
    <property type="entry name" value="RAD50-INTERACTING PROTEIN 1 RINT-1"/>
    <property type="match status" value="1"/>
</dbReference>
<dbReference type="HOGENOM" id="CLU_015529_1_0_1"/>
<protein>
    <submittedName>
        <fullName evidence="2">RINT1_TIP1-domain-containing protein</fullName>
    </submittedName>
</protein>
<proteinExistence type="predicted"/>
<reference evidence="2 3" key="1">
    <citation type="journal article" date="2012" name="PLoS Pathog.">
        <title>Diverse lifestyles and strategies of plant pathogenesis encoded in the genomes of eighteen Dothideomycetes fungi.</title>
        <authorList>
            <person name="Ohm R.A."/>
            <person name="Feau N."/>
            <person name="Henrissat B."/>
            <person name="Schoch C.L."/>
            <person name="Horwitz B.A."/>
            <person name="Barry K.W."/>
            <person name="Condon B.J."/>
            <person name="Copeland A.C."/>
            <person name="Dhillon B."/>
            <person name="Glaser F."/>
            <person name="Hesse C.N."/>
            <person name="Kosti I."/>
            <person name="LaButti K."/>
            <person name="Lindquist E.A."/>
            <person name="Lucas S."/>
            <person name="Salamov A.A."/>
            <person name="Bradshaw R.E."/>
            <person name="Ciuffetti L."/>
            <person name="Hamelin R.C."/>
            <person name="Kema G.H.J."/>
            <person name="Lawrence C."/>
            <person name="Scott J.A."/>
            <person name="Spatafora J.W."/>
            <person name="Turgeon B.G."/>
            <person name="de Wit P.J.G.M."/>
            <person name="Zhong S."/>
            <person name="Goodwin S.B."/>
            <person name="Grigoriev I.V."/>
        </authorList>
    </citation>
    <scope>NUCLEOTIDE SEQUENCE [LARGE SCALE GENOMIC DNA]</scope>
    <source>
        <strain evidence="2 3">SO2202</strain>
    </source>
</reference>
<dbReference type="STRING" id="692275.M3BSL9"/>
<dbReference type="GO" id="GO:0060628">
    <property type="term" value="P:regulation of ER to Golgi vesicle-mediated transport"/>
    <property type="evidence" value="ECO:0007669"/>
    <property type="project" value="TreeGrafter"/>
</dbReference>